<sequence>MYLFRDVGMTTSINFQIQGHILRLVDCEGSHTIQEVYESLDLHVGQSSSFLVTAHGVFEARDSFVVASMRSRSHPIGNHLVPLPGLEERSLWASSRGAHLPCPLVPEAGPDHLVEPDGQCSPPQPAGLVPLSVCVVRTIVLQNSAEGFGGKRRYSVNKMLYVNPDTPLKLADCTSLI</sequence>
<evidence type="ECO:0000313" key="3">
    <source>
        <dbReference type="Proteomes" id="UP001153555"/>
    </source>
</evidence>
<organism evidence="2 3">
    <name type="scientific">Striga hermonthica</name>
    <name type="common">Purple witchweed</name>
    <name type="synonym">Buchnera hermonthica</name>
    <dbReference type="NCBI Taxonomy" id="68872"/>
    <lineage>
        <taxon>Eukaryota</taxon>
        <taxon>Viridiplantae</taxon>
        <taxon>Streptophyta</taxon>
        <taxon>Embryophyta</taxon>
        <taxon>Tracheophyta</taxon>
        <taxon>Spermatophyta</taxon>
        <taxon>Magnoliopsida</taxon>
        <taxon>eudicotyledons</taxon>
        <taxon>Gunneridae</taxon>
        <taxon>Pentapetalae</taxon>
        <taxon>asterids</taxon>
        <taxon>lamiids</taxon>
        <taxon>Lamiales</taxon>
        <taxon>Orobanchaceae</taxon>
        <taxon>Buchnereae</taxon>
        <taxon>Striga</taxon>
    </lineage>
</organism>
<evidence type="ECO:0000259" key="1">
    <source>
        <dbReference type="Pfam" id="PF00394"/>
    </source>
</evidence>
<dbReference type="InterPro" id="IPR001117">
    <property type="entry name" value="Cu-oxidase_2nd"/>
</dbReference>
<proteinExistence type="predicted"/>
<gene>
    <name evidence="2" type="ORF">SHERM_06955</name>
</gene>
<comment type="caution">
    <text evidence="2">The sequence shown here is derived from an EMBL/GenBank/DDBJ whole genome shotgun (WGS) entry which is preliminary data.</text>
</comment>
<accession>A0A9N7P053</accession>
<reference evidence="2" key="1">
    <citation type="submission" date="2019-12" db="EMBL/GenBank/DDBJ databases">
        <authorList>
            <person name="Scholes J."/>
        </authorList>
    </citation>
    <scope>NUCLEOTIDE SEQUENCE</scope>
</reference>
<keyword evidence="3" id="KW-1185">Reference proteome</keyword>
<dbReference type="Pfam" id="PF00394">
    <property type="entry name" value="Cu-oxidase"/>
    <property type="match status" value="1"/>
</dbReference>
<dbReference type="Proteomes" id="UP001153555">
    <property type="component" value="Unassembled WGS sequence"/>
</dbReference>
<dbReference type="OrthoDB" id="1718619at2759"/>
<protein>
    <submittedName>
        <fullName evidence="2">SKU5 similar 15</fullName>
    </submittedName>
</protein>
<name>A0A9N7P053_STRHE</name>
<evidence type="ECO:0000313" key="2">
    <source>
        <dbReference type="EMBL" id="CAA0840920.1"/>
    </source>
</evidence>
<dbReference type="EMBL" id="CACSLK010034050">
    <property type="protein sequence ID" value="CAA0840920.1"/>
    <property type="molecule type" value="Genomic_DNA"/>
</dbReference>
<dbReference type="Gene3D" id="2.60.40.420">
    <property type="entry name" value="Cupredoxins - blue copper proteins"/>
    <property type="match status" value="1"/>
</dbReference>
<dbReference type="AlphaFoldDB" id="A0A9N7P053"/>
<dbReference type="InterPro" id="IPR008972">
    <property type="entry name" value="Cupredoxin"/>
</dbReference>
<feature type="domain" description="Plastocyanin-like" evidence="1">
    <location>
        <begin position="6"/>
        <end position="70"/>
    </location>
</feature>